<keyword evidence="2" id="KW-1133">Transmembrane helix</keyword>
<evidence type="ECO:0000313" key="3">
    <source>
        <dbReference type="EMBL" id="MBB6476929.1"/>
    </source>
</evidence>
<dbReference type="EMBL" id="JACHIU010000001">
    <property type="protein sequence ID" value="MBB6476929.1"/>
    <property type="molecule type" value="Genomic_DNA"/>
</dbReference>
<protein>
    <submittedName>
        <fullName evidence="3">Nicotinamidase-related amidase</fullName>
    </submittedName>
</protein>
<keyword evidence="2" id="KW-0812">Transmembrane</keyword>
<keyword evidence="4" id="KW-1185">Reference proteome</keyword>
<dbReference type="RefSeq" id="WP_184987284.1">
    <property type="nucleotide sequence ID" value="NZ_BAAALO010000006.1"/>
</dbReference>
<gene>
    <name evidence="3" type="ORF">BJ992_006360</name>
</gene>
<evidence type="ECO:0000256" key="1">
    <source>
        <dbReference type="SAM" id="MobiDB-lite"/>
    </source>
</evidence>
<accession>A0A7X0MBA7</accession>
<comment type="caution">
    <text evidence="3">The sequence shown here is derived from an EMBL/GenBank/DDBJ whole genome shotgun (WGS) entry which is preliminary data.</text>
</comment>
<keyword evidence="2" id="KW-0472">Membrane</keyword>
<organism evidence="3 4">
    <name type="scientific">Sphaerisporangium rubeum</name>
    <dbReference type="NCBI Taxonomy" id="321317"/>
    <lineage>
        <taxon>Bacteria</taxon>
        <taxon>Bacillati</taxon>
        <taxon>Actinomycetota</taxon>
        <taxon>Actinomycetes</taxon>
        <taxon>Streptosporangiales</taxon>
        <taxon>Streptosporangiaceae</taxon>
        <taxon>Sphaerisporangium</taxon>
    </lineage>
</organism>
<sequence>MTTLLDATVALLAQLVAGQSGPATLAAVGLVGVTLLLIAWAVRPVAPVAAAPAAWSRRHAEPVPFVRLRHPAAAGRPRPRAPSAGPAPAARPGTAPAR</sequence>
<feature type="compositionally biased region" description="Low complexity" evidence="1">
    <location>
        <begin position="71"/>
        <end position="98"/>
    </location>
</feature>
<evidence type="ECO:0000256" key="2">
    <source>
        <dbReference type="SAM" id="Phobius"/>
    </source>
</evidence>
<proteinExistence type="predicted"/>
<feature type="region of interest" description="Disordered" evidence="1">
    <location>
        <begin position="68"/>
        <end position="98"/>
    </location>
</feature>
<name>A0A7X0MBA7_9ACTN</name>
<evidence type="ECO:0000313" key="4">
    <source>
        <dbReference type="Proteomes" id="UP000555564"/>
    </source>
</evidence>
<reference evidence="3 4" key="1">
    <citation type="submission" date="2020-08" db="EMBL/GenBank/DDBJ databases">
        <title>Sequencing the genomes of 1000 actinobacteria strains.</title>
        <authorList>
            <person name="Klenk H.-P."/>
        </authorList>
    </citation>
    <scope>NUCLEOTIDE SEQUENCE [LARGE SCALE GENOMIC DNA]</scope>
    <source>
        <strain evidence="3 4">DSM 44936</strain>
    </source>
</reference>
<dbReference type="Proteomes" id="UP000555564">
    <property type="component" value="Unassembled WGS sequence"/>
</dbReference>
<dbReference type="AlphaFoldDB" id="A0A7X0MBA7"/>
<feature type="transmembrane region" description="Helical" evidence="2">
    <location>
        <begin position="28"/>
        <end position="50"/>
    </location>
</feature>